<evidence type="ECO:0000256" key="4">
    <source>
        <dbReference type="ARBA" id="ARBA00013093"/>
    </source>
</evidence>
<feature type="binding site" evidence="10">
    <location>
        <position position="67"/>
    </location>
    <ligand>
        <name>Mg(2+)</name>
        <dbReference type="ChEBI" id="CHEBI:18420"/>
        <label>1</label>
        <note>catalytic</note>
    </ligand>
</feature>
<dbReference type="Gene3D" id="3.40.190.80">
    <property type="match status" value="1"/>
</dbReference>
<dbReference type="SUPFAM" id="SSF56655">
    <property type="entry name" value="Carbohydrate phosphatase"/>
    <property type="match status" value="1"/>
</dbReference>
<evidence type="ECO:0000256" key="8">
    <source>
        <dbReference type="ARBA" id="ARBA00023277"/>
    </source>
</evidence>
<name>A0AAE4NVR5_9EURY</name>
<dbReference type="GO" id="GO:0006020">
    <property type="term" value="P:inositol metabolic process"/>
    <property type="evidence" value="ECO:0007669"/>
    <property type="project" value="TreeGrafter"/>
</dbReference>
<keyword evidence="8" id="KW-0119">Carbohydrate metabolism</keyword>
<comment type="subunit">
    <text evidence="3">Homodimer.</text>
</comment>
<evidence type="ECO:0000256" key="6">
    <source>
        <dbReference type="ARBA" id="ARBA00022801"/>
    </source>
</evidence>
<dbReference type="EMBL" id="JAVDZE010000001">
    <property type="protein sequence ID" value="MDV3103577.1"/>
    <property type="molecule type" value="Genomic_DNA"/>
</dbReference>
<evidence type="ECO:0000256" key="10">
    <source>
        <dbReference type="PIRSR" id="PIRSR600760-2"/>
    </source>
</evidence>
<dbReference type="PANTHER" id="PTHR20854">
    <property type="entry name" value="INOSITOL MONOPHOSPHATASE"/>
    <property type="match status" value="1"/>
</dbReference>
<keyword evidence="6 11" id="KW-0378">Hydrolase</keyword>
<protein>
    <recommendedName>
        <fullName evidence="4">fructose-bisphosphatase</fullName>
        <ecNumber evidence="4">3.1.3.11</ecNumber>
    </recommendedName>
</protein>
<evidence type="ECO:0000313" key="12">
    <source>
        <dbReference type="Proteomes" id="UP001245683"/>
    </source>
</evidence>
<evidence type="ECO:0000256" key="5">
    <source>
        <dbReference type="ARBA" id="ARBA00022723"/>
    </source>
</evidence>
<dbReference type="NCBIfam" id="NF009321">
    <property type="entry name" value="PRK12676.1"/>
    <property type="match status" value="1"/>
</dbReference>
<evidence type="ECO:0000256" key="2">
    <source>
        <dbReference type="ARBA" id="ARBA00001946"/>
    </source>
</evidence>
<dbReference type="GO" id="GO:0007165">
    <property type="term" value="P:signal transduction"/>
    <property type="evidence" value="ECO:0007669"/>
    <property type="project" value="TreeGrafter"/>
</dbReference>
<proteinExistence type="inferred from homology"/>
<keyword evidence="5 10" id="KW-0479">Metal-binding</keyword>
<dbReference type="GO" id="GO:0046872">
    <property type="term" value="F:metal ion binding"/>
    <property type="evidence" value="ECO:0007669"/>
    <property type="project" value="UniProtKB-KW"/>
</dbReference>
<evidence type="ECO:0000256" key="1">
    <source>
        <dbReference type="ARBA" id="ARBA00001273"/>
    </source>
</evidence>
<organism evidence="11 12">
    <name type="scientific">Thermococcus waiotapuensis</name>
    <dbReference type="NCBI Taxonomy" id="90909"/>
    <lineage>
        <taxon>Archaea</taxon>
        <taxon>Methanobacteriati</taxon>
        <taxon>Methanobacteriota</taxon>
        <taxon>Thermococci</taxon>
        <taxon>Thermococcales</taxon>
        <taxon>Thermococcaceae</taxon>
        <taxon>Thermococcus</taxon>
    </lineage>
</organism>
<feature type="binding site" evidence="10">
    <location>
        <position position="86"/>
    </location>
    <ligand>
        <name>Mg(2+)</name>
        <dbReference type="ChEBI" id="CHEBI:18420"/>
        <label>1</label>
        <note>catalytic</note>
    </ligand>
</feature>
<comment type="cofactor">
    <cofactor evidence="2 10">
        <name>Mg(2+)</name>
        <dbReference type="ChEBI" id="CHEBI:18420"/>
    </cofactor>
</comment>
<dbReference type="PANTHER" id="PTHR20854:SF4">
    <property type="entry name" value="INOSITOL-1-MONOPHOSPHATASE-RELATED"/>
    <property type="match status" value="1"/>
</dbReference>
<dbReference type="InterPro" id="IPR020583">
    <property type="entry name" value="Inositol_monoP_metal-BS"/>
</dbReference>
<dbReference type="Pfam" id="PF00459">
    <property type="entry name" value="Inositol_P"/>
    <property type="match status" value="1"/>
</dbReference>
<dbReference type="AlphaFoldDB" id="A0AAE4NVR5"/>
<dbReference type="Proteomes" id="UP001245683">
    <property type="component" value="Unassembled WGS sequence"/>
</dbReference>
<sequence length="257" mass="27948">METGWKEVVFSLARDVERTVMPLFGKPEGGKEVGKNVSGDVTKYVDRVAEDIVVERLKPLGINIVSEEIGLIDQGSDLTAVVDPIDGSYNFSSGIPVFALSFALFKGKRPVYSAIYEFLPGNYYEAIPGHGAYLNGRGIHVVPREPEKAAISFYTLGRGLGIIGRVKRIRVLGAIAVEMAYLARGSLQAVVDLRNYVRPTDVLAGTLLVREAGGIVVDESGKEFNPPLSAEEKVNIIASSDERLLKIILEGIRNDTQ</sequence>
<feature type="binding site" evidence="10">
    <location>
        <position position="201"/>
    </location>
    <ligand>
        <name>Mg(2+)</name>
        <dbReference type="ChEBI" id="CHEBI:18420"/>
        <label>1</label>
        <note>catalytic</note>
    </ligand>
</feature>
<reference evidence="11 12" key="1">
    <citation type="submission" date="2023-08" db="EMBL/GenBank/DDBJ databases">
        <title>Draft genome sequence of Thermococcus waiotapuensis WT1T, a thermophilic sulphur-dependent archaeon from order Thermococcales.</title>
        <authorList>
            <person name="Manners S.H."/>
            <person name="Carere C.R."/>
            <person name="Dhami M.K."/>
            <person name="Dobson R.C.J."/>
            <person name="Stott M.B."/>
        </authorList>
    </citation>
    <scope>NUCLEOTIDE SEQUENCE [LARGE SCALE GENOMIC DNA]</scope>
    <source>
        <strain evidence="11 12">WT1</strain>
    </source>
</reference>
<dbReference type="PROSITE" id="PS00629">
    <property type="entry name" value="IMP_1"/>
    <property type="match status" value="1"/>
</dbReference>
<dbReference type="FunFam" id="3.30.540.10:FF:000027">
    <property type="entry name" value="Fructose-1,6-bisphosphatase/inositol-1-monophosphatase"/>
    <property type="match status" value="1"/>
</dbReference>
<dbReference type="FunFam" id="3.40.190.80:FF:000020">
    <property type="entry name" value="Fructose-1,6-bisphosphatase/inositol-1-monophosphatase"/>
    <property type="match status" value="1"/>
</dbReference>
<comment type="caution">
    <text evidence="11">The sequence shown here is derived from an EMBL/GenBank/DDBJ whole genome shotgun (WGS) entry which is preliminary data.</text>
</comment>
<feature type="binding site" evidence="10">
    <location>
        <position position="85"/>
    </location>
    <ligand>
        <name>Mg(2+)</name>
        <dbReference type="ChEBI" id="CHEBI:18420"/>
        <label>1</label>
        <note>catalytic</note>
    </ligand>
</feature>
<dbReference type="EC" id="3.1.3.11" evidence="4"/>
<comment type="catalytic activity">
    <reaction evidence="1">
        <text>beta-D-fructose 1,6-bisphosphate + H2O = beta-D-fructose 6-phosphate + phosphate</text>
        <dbReference type="Rhea" id="RHEA:11064"/>
        <dbReference type="ChEBI" id="CHEBI:15377"/>
        <dbReference type="ChEBI" id="CHEBI:32966"/>
        <dbReference type="ChEBI" id="CHEBI:43474"/>
        <dbReference type="ChEBI" id="CHEBI:57634"/>
        <dbReference type="EC" id="3.1.3.11"/>
    </reaction>
</comment>
<evidence type="ECO:0000256" key="7">
    <source>
        <dbReference type="ARBA" id="ARBA00022842"/>
    </source>
</evidence>
<dbReference type="GO" id="GO:0008934">
    <property type="term" value="F:inositol monophosphate 1-phosphatase activity"/>
    <property type="evidence" value="ECO:0007669"/>
    <property type="project" value="TreeGrafter"/>
</dbReference>
<dbReference type="GO" id="GO:0042132">
    <property type="term" value="F:fructose 1,6-bisphosphate 1-phosphatase activity"/>
    <property type="evidence" value="ECO:0007669"/>
    <property type="project" value="UniProtKB-EC"/>
</dbReference>
<evidence type="ECO:0000256" key="9">
    <source>
        <dbReference type="ARBA" id="ARBA00038103"/>
    </source>
</evidence>
<keyword evidence="7 10" id="KW-0460">Magnesium</keyword>
<dbReference type="RefSeq" id="WP_315340431.1">
    <property type="nucleotide sequence ID" value="NZ_JAVDZE010000001.1"/>
</dbReference>
<feature type="binding site" evidence="10">
    <location>
        <position position="83"/>
    </location>
    <ligand>
        <name>Mg(2+)</name>
        <dbReference type="ChEBI" id="CHEBI:18420"/>
        <label>1</label>
        <note>catalytic</note>
    </ligand>
</feature>
<dbReference type="Gene3D" id="3.30.540.10">
    <property type="entry name" value="Fructose-1,6-Bisphosphatase, subunit A, domain 1"/>
    <property type="match status" value="1"/>
</dbReference>
<accession>A0AAE4NVR5</accession>
<dbReference type="InterPro" id="IPR000760">
    <property type="entry name" value="Inositol_monophosphatase-like"/>
</dbReference>
<evidence type="ECO:0000256" key="3">
    <source>
        <dbReference type="ARBA" id="ARBA00011738"/>
    </source>
</evidence>
<gene>
    <name evidence="11" type="ORF">RBI02_03320</name>
</gene>
<keyword evidence="12" id="KW-1185">Reference proteome</keyword>
<dbReference type="PRINTS" id="PR00377">
    <property type="entry name" value="IMPHPHTASES"/>
</dbReference>
<evidence type="ECO:0000313" key="11">
    <source>
        <dbReference type="EMBL" id="MDV3103577.1"/>
    </source>
</evidence>
<comment type="similarity">
    <text evidence="9">Belongs to the inositol monophosphatase superfamily. FBPase class 4 family.</text>
</comment>